<feature type="domain" description="SMCHD1 Ig-like" evidence="7">
    <location>
        <begin position="1280"/>
        <end position="1340"/>
    </location>
</feature>
<feature type="domain" description="SMCHD1 Ig-like" evidence="4">
    <location>
        <begin position="819"/>
        <end position="859"/>
    </location>
</feature>
<evidence type="ECO:0000259" key="7">
    <source>
        <dbReference type="Pfam" id="PF26198"/>
    </source>
</evidence>
<dbReference type="Pfam" id="PF13589">
    <property type="entry name" value="HATPase_c_3"/>
    <property type="match status" value="1"/>
</dbReference>
<reference evidence="8" key="2">
    <citation type="submission" date="2021-01" db="UniProtKB">
        <authorList>
            <consortium name="EnsemblMetazoa"/>
        </authorList>
    </citation>
    <scope>IDENTIFICATION</scope>
</reference>
<feature type="domain" description="SMCHD1 ribosomal S5" evidence="2">
    <location>
        <begin position="383"/>
        <end position="551"/>
    </location>
</feature>
<dbReference type="InterPro" id="IPR058611">
    <property type="entry name" value="Ig_SMCHD1_1st"/>
</dbReference>
<evidence type="ECO:0008006" key="10">
    <source>
        <dbReference type="Google" id="ProtNLM"/>
    </source>
</evidence>
<dbReference type="RefSeq" id="XP_030843190.1">
    <property type="nucleotide sequence ID" value="XM_030987330.1"/>
</dbReference>
<dbReference type="Pfam" id="PF26197">
    <property type="entry name" value="Ig_SMCHD1_5th"/>
    <property type="match status" value="1"/>
</dbReference>
<dbReference type="KEGG" id="spu:105444851"/>
<evidence type="ECO:0000259" key="6">
    <source>
        <dbReference type="Pfam" id="PF26197"/>
    </source>
</evidence>
<dbReference type="InterPro" id="IPR055109">
    <property type="entry name" value="SMCHD1_S5"/>
</dbReference>
<dbReference type="Pfam" id="PF26198">
    <property type="entry name" value="Ig_SMCHD1_6th"/>
    <property type="match status" value="1"/>
</dbReference>
<feature type="region of interest" description="Disordered" evidence="1">
    <location>
        <begin position="425"/>
        <end position="445"/>
    </location>
</feature>
<accession>A0A7M7NY65</accession>
<dbReference type="Gene3D" id="3.30.565.10">
    <property type="entry name" value="Histidine kinase-like ATPase, C-terminal domain"/>
    <property type="match status" value="1"/>
</dbReference>
<evidence type="ECO:0000259" key="3">
    <source>
        <dbReference type="Pfam" id="PF26194"/>
    </source>
</evidence>
<dbReference type="InterPro" id="IPR058615">
    <property type="entry name" value="Ig_SMCHD1_6th"/>
</dbReference>
<dbReference type="InterPro" id="IPR058613">
    <property type="entry name" value="Ig_SMCHD1_4th"/>
</dbReference>
<dbReference type="PANTHER" id="PTHR22640">
    <property type="entry name" value="STRUCTURAL MAINTENANCE OF CHROMOSOMES FLEXIBLE HINGE DOMAIN-CONTAINING PROTEIN 1"/>
    <property type="match status" value="1"/>
</dbReference>
<feature type="domain" description="SMCHD1 Ig-like" evidence="6">
    <location>
        <begin position="1076"/>
        <end position="1172"/>
    </location>
</feature>
<reference evidence="9" key="1">
    <citation type="submission" date="2015-02" db="EMBL/GenBank/DDBJ databases">
        <title>Genome sequencing for Strongylocentrotus purpuratus.</title>
        <authorList>
            <person name="Murali S."/>
            <person name="Liu Y."/>
            <person name="Vee V."/>
            <person name="English A."/>
            <person name="Wang M."/>
            <person name="Skinner E."/>
            <person name="Han Y."/>
            <person name="Muzny D.M."/>
            <person name="Worley K.C."/>
            <person name="Gibbs R.A."/>
        </authorList>
    </citation>
    <scope>NUCLEOTIDE SEQUENCE</scope>
</reference>
<evidence type="ECO:0000259" key="4">
    <source>
        <dbReference type="Pfam" id="PF26195"/>
    </source>
</evidence>
<dbReference type="InterPro" id="IPR058612">
    <property type="entry name" value="Ig_SMCHD1_2nd"/>
</dbReference>
<dbReference type="InterPro" id="IPR036890">
    <property type="entry name" value="HATPase_C_sf"/>
</dbReference>
<dbReference type="PANTHER" id="PTHR22640:SF2">
    <property type="entry name" value="STRUCTURAL MAINTENANCE OF CHROMOSOMES FLEXIBLE HINGE DOMAIN-CONTAINING PROTEIN 1"/>
    <property type="match status" value="1"/>
</dbReference>
<dbReference type="Pfam" id="PF26195">
    <property type="entry name" value="Ig_SMCHD1_2nd"/>
    <property type="match status" value="2"/>
</dbReference>
<dbReference type="Pfam" id="PF26194">
    <property type="entry name" value="Ig_SMCHD1_1st"/>
    <property type="match status" value="1"/>
</dbReference>
<evidence type="ECO:0000313" key="9">
    <source>
        <dbReference type="Proteomes" id="UP000007110"/>
    </source>
</evidence>
<feature type="compositionally biased region" description="Basic and acidic residues" evidence="1">
    <location>
        <begin position="431"/>
        <end position="445"/>
    </location>
</feature>
<feature type="domain" description="SMCHD1 Ig-like" evidence="5">
    <location>
        <begin position="957"/>
        <end position="1055"/>
    </location>
</feature>
<dbReference type="InterPro" id="IPR058614">
    <property type="entry name" value="Ig_SMCHD1_5th"/>
</dbReference>
<feature type="domain" description="SMCHD1 Ig-like" evidence="3">
    <location>
        <begin position="677"/>
        <end position="809"/>
    </location>
</feature>
<dbReference type="EnsemblMetazoa" id="XM_030987330">
    <property type="protein sequence ID" value="XP_030843190"/>
    <property type="gene ID" value="LOC105444851"/>
</dbReference>
<dbReference type="InParanoid" id="A0A7M7NY65"/>
<dbReference type="GeneID" id="105444851"/>
<dbReference type="Pfam" id="PF22899">
    <property type="entry name" value="SMCHD1_S5"/>
    <property type="match status" value="1"/>
</dbReference>
<dbReference type="OMA" id="HYEEVER"/>
<keyword evidence="9" id="KW-1185">Reference proteome</keyword>
<dbReference type="Pfam" id="PF26196">
    <property type="entry name" value="Ig_SMCHD1_4th"/>
    <property type="match status" value="1"/>
</dbReference>
<organism evidence="8 9">
    <name type="scientific">Strongylocentrotus purpuratus</name>
    <name type="common">Purple sea urchin</name>
    <dbReference type="NCBI Taxonomy" id="7668"/>
    <lineage>
        <taxon>Eukaryota</taxon>
        <taxon>Metazoa</taxon>
        <taxon>Echinodermata</taxon>
        <taxon>Eleutherozoa</taxon>
        <taxon>Echinozoa</taxon>
        <taxon>Echinoidea</taxon>
        <taxon>Euechinoidea</taxon>
        <taxon>Echinacea</taxon>
        <taxon>Camarodonta</taxon>
        <taxon>Echinidea</taxon>
        <taxon>Strongylocentrotidae</taxon>
        <taxon>Strongylocentrotus</taxon>
    </lineage>
</organism>
<evidence type="ECO:0000259" key="2">
    <source>
        <dbReference type="Pfam" id="PF22899"/>
    </source>
</evidence>
<dbReference type="InterPro" id="IPR038892">
    <property type="entry name" value="SMCHD1"/>
</dbReference>
<sequence>MAGSTVYVFDRRKGSGPAREITLDDVFSFADFKELIKKEFGITDEEQFVITTTNNRAEINTYKTYEELVKDKVTLQLLVDRKQALQASTQERVEYQPHFDTLIKGGIYEYYASEGQNPLPFAIAELIDNSLAATVNNVGTQQIEIRLYLDETGDKSMVCVLDNGKGMTTTELNNWAIYRLSKFNRKRQRLNPENNSDEERDIPRSLNSDISYFGVGGKQAVFFIGDSARMITKPKDSKDVHEMTVSKKKFERREKNKEDIYSDIITHRQPGLKPGECSHVSPPGDVILHKLIKEEEGKENFTHVVITSIKSHHIKFLKDDFSSWSRKLANIYHYYIHGPQGNQSHLSNSMYRPPSPYKNIDISITMYMKGHTPQHLNLRDIKDDPQSNFIRFAKDTFEFQVSVGTGLVEGVLRYHPFLFDKESYPVDPESAEPKENDVESDYNKEKPARGNKAIFECYWNGRLIPYTTIEHFDWCAMPKKRGNIPVECYNRVSGVLFANSKFEVSTNKLTFIDLDMKLRDKDALFKRVVGGQSLRGIMDKQFSEWLHKCHETHDKQIYFGDYVGNITRPDQPKNKQEPWAVFNSVEWDGKVYTTGQQVRTLRTSPILYGSVERFLLFGYHENEIQNGTLFATGGEFELTQEPRLYNETKIHPLRKLDRSADEGQIQKAIDDEEEKLPGKLVISWPDLPESNELHEGEKRPAGKRIGAIKAEIHDMKGQSMSRLPGAQHNSNKLMVEMKIIWHSNDGDKEIVTFVSQHSRTWAFWFKPMEIVRNIGRHTLILQTVLREEGATEFGGRPLPSHKIKFTSTEGPARKFQVSFDSLDPTFRVDIPFNIPLQLQDEFNNPTKPTPNLKPVLEARYTILDRFLPQHLGFSIVIIQYDYLSTNGLHDVSYKKLKTKGTSLIVKGVKASGDVGSAQGKIFNMTVMIPGLEIPTQQLKIRIFPGEPHKITVPTFEETDNLCIENRKALPISVEIRDSAGNFSVHPKLVVQCKFHGAAGLPLYKADCSNSGKVTLTGNPIFIKNISKKSHEITAKIELLHIKGVSSVEKVITVKPSTSACKIKVFFCQHQYLDDPKKKPVEVKPKGDIEWTAGEDTSQISFALFDEGDNHMKITKELANKFKFSWLASFNSSTLMEGYLPPIKVPNTVGYSKFCRISFTDRSGLDFSFNIKPIPGEATKIKCQCKKSVKVKLGEILDGDIVVHVIDENGNTIQELPHDCLSNLSVKAEDLDTEVLQKTLLPNVGFCLQNIMFEGSTVGVREVLVTYNDFTDHIRLEVLPGRPAKLLAMGWKAKETLIAYDGVQISNPLDFQVRDESGNLISDVNTTISLQYDKTLKASVAFHHLLTSSQFS</sequence>
<name>A0A7M7NY65_STRPU</name>
<feature type="domain" description="SMCHD1 Ig-like" evidence="4">
    <location>
        <begin position="891"/>
        <end position="942"/>
    </location>
</feature>
<evidence type="ECO:0000313" key="8">
    <source>
        <dbReference type="EnsemblMetazoa" id="XP_030843190"/>
    </source>
</evidence>
<dbReference type="OrthoDB" id="10036779at2759"/>
<evidence type="ECO:0000259" key="5">
    <source>
        <dbReference type="Pfam" id="PF26196"/>
    </source>
</evidence>
<dbReference type="SUPFAM" id="SSF55874">
    <property type="entry name" value="ATPase domain of HSP90 chaperone/DNA topoisomerase II/histidine kinase"/>
    <property type="match status" value="1"/>
</dbReference>
<evidence type="ECO:0000256" key="1">
    <source>
        <dbReference type="SAM" id="MobiDB-lite"/>
    </source>
</evidence>
<dbReference type="Proteomes" id="UP000007110">
    <property type="component" value="Unassembled WGS sequence"/>
</dbReference>
<protein>
    <recommendedName>
        <fullName evidence="10">Structural maintenance of chromosomes flexible hinge domain-containing protein 1</fullName>
    </recommendedName>
</protein>
<dbReference type="GO" id="GO:0006302">
    <property type="term" value="P:double-strand break repair"/>
    <property type="evidence" value="ECO:0007669"/>
    <property type="project" value="InterPro"/>
</dbReference>
<proteinExistence type="predicted"/>